<gene>
    <name evidence="2" type="ORF">GGQ92_002352</name>
</gene>
<reference evidence="2 3" key="1">
    <citation type="submission" date="2020-08" db="EMBL/GenBank/DDBJ databases">
        <title>Genomic Encyclopedia of Type Strains, Phase IV (KMG-IV): sequencing the most valuable type-strain genomes for metagenomic binning, comparative biology and taxonomic classification.</title>
        <authorList>
            <person name="Goeker M."/>
        </authorList>
    </citation>
    <scope>NUCLEOTIDE SEQUENCE [LARGE SCALE GENOMIC DNA]</scope>
    <source>
        <strain evidence="2 3">DSM 11805</strain>
    </source>
</reference>
<evidence type="ECO:0000313" key="3">
    <source>
        <dbReference type="Proteomes" id="UP000572212"/>
    </source>
</evidence>
<dbReference type="InterPro" id="IPR018961">
    <property type="entry name" value="DnaJ_homolog_subfam-C_membr-28"/>
</dbReference>
<evidence type="ECO:0000313" key="2">
    <source>
        <dbReference type="EMBL" id="MBB6513540.1"/>
    </source>
</evidence>
<dbReference type="Pfam" id="PF09350">
    <property type="entry name" value="DJC28_CD"/>
    <property type="match status" value="1"/>
</dbReference>
<dbReference type="PANTHER" id="PTHR39158">
    <property type="entry name" value="OS08G0560600 PROTEIN"/>
    <property type="match status" value="1"/>
</dbReference>
<organism evidence="2 3">
    <name type="scientific">Gracilibacillus halotolerans</name>
    <dbReference type="NCBI Taxonomy" id="74386"/>
    <lineage>
        <taxon>Bacteria</taxon>
        <taxon>Bacillati</taxon>
        <taxon>Bacillota</taxon>
        <taxon>Bacilli</taxon>
        <taxon>Bacillales</taxon>
        <taxon>Bacillaceae</taxon>
        <taxon>Gracilibacillus</taxon>
    </lineage>
</organism>
<evidence type="ECO:0000259" key="1">
    <source>
        <dbReference type="Pfam" id="PF09350"/>
    </source>
</evidence>
<dbReference type="InterPro" id="IPR052573">
    <property type="entry name" value="DnaJ_C_subfamily_28"/>
</dbReference>
<dbReference type="AlphaFoldDB" id="A0A841RH94"/>
<name>A0A841RH94_9BACI</name>
<keyword evidence="3" id="KW-1185">Reference proteome</keyword>
<comment type="caution">
    <text evidence="2">The sequence shown here is derived from an EMBL/GenBank/DDBJ whole genome shotgun (WGS) entry which is preliminary data.</text>
</comment>
<proteinExistence type="predicted"/>
<dbReference type="RefSeq" id="WP_184248909.1">
    <property type="nucleotide sequence ID" value="NZ_BAAACU010000005.1"/>
</dbReference>
<feature type="domain" description="DnaJ homologue subfamily C member 28 conserved" evidence="1">
    <location>
        <begin position="7"/>
        <end position="73"/>
    </location>
</feature>
<protein>
    <recommendedName>
        <fullName evidence="1">DnaJ homologue subfamily C member 28 conserved domain-containing protein</fullName>
    </recommendedName>
</protein>
<dbReference type="Proteomes" id="UP000572212">
    <property type="component" value="Unassembled WGS sequence"/>
</dbReference>
<dbReference type="EMBL" id="JACHON010000013">
    <property type="protein sequence ID" value="MBB6513540.1"/>
    <property type="molecule type" value="Genomic_DNA"/>
</dbReference>
<sequence>MDLFSQLAEERIKEAIRNGDLDNLKGKGKPLKQDELRHVPDDLRMGYRILKNGGYLPEEASLAKEQATLKELIDACKDPDEKEQLTKQLTEKELHYRLLMEKRNWKRNRTFNKYGAKIAKLF</sequence>
<accession>A0A841RH94</accession>
<dbReference type="PANTHER" id="PTHR39158:SF1">
    <property type="entry name" value="DNAJ HOMOLOG SUBFAMILY C MEMBER 28"/>
    <property type="match status" value="1"/>
</dbReference>